<comment type="caution">
    <text evidence="2">The sequence shown here is derived from an EMBL/GenBank/DDBJ whole genome shotgun (WGS) entry which is preliminary data.</text>
</comment>
<dbReference type="Pfam" id="PF18962">
    <property type="entry name" value="Por_Secre_tail"/>
    <property type="match status" value="1"/>
</dbReference>
<proteinExistence type="predicted"/>
<evidence type="ECO:0000313" key="2">
    <source>
        <dbReference type="EMBL" id="OGK03127.1"/>
    </source>
</evidence>
<protein>
    <recommendedName>
        <fullName evidence="1">Secretion system C-terminal sorting domain-containing protein</fullName>
    </recommendedName>
</protein>
<dbReference type="EMBL" id="MFYX01000097">
    <property type="protein sequence ID" value="OGK03127.1"/>
    <property type="molecule type" value="Genomic_DNA"/>
</dbReference>
<evidence type="ECO:0000259" key="1">
    <source>
        <dbReference type="Pfam" id="PF18962"/>
    </source>
</evidence>
<feature type="domain" description="Secretion system C-terminal sorting" evidence="1">
    <location>
        <begin position="288"/>
        <end position="355"/>
    </location>
</feature>
<organism evidence="2 3">
    <name type="scientific">Candidatus Raymondbacteria bacterium RIFOXYD12_FULL_49_13</name>
    <dbReference type="NCBI Taxonomy" id="1817890"/>
    <lineage>
        <taxon>Bacteria</taxon>
        <taxon>Raymondiibacteriota</taxon>
    </lineage>
</organism>
<gene>
    <name evidence="2" type="ORF">A2519_06955</name>
</gene>
<evidence type="ECO:0000313" key="3">
    <source>
        <dbReference type="Proteomes" id="UP000179243"/>
    </source>
</evidence>
<reference evidence="2 3" key="1">
    <citation type="journal article" date="2016" name="Nat. Commun.">
        <title>Thousands of microbial genomes shed light on interconnected biogeochemical processes in an aquifer system.</title>
        <authorList>
            <person name="Anantharaman K."/>
            <person name="Brown C.T."/>
            <person name="Hug L.A."/>
            <person name="Sharon I."/>
            <person name="Castelle C.J."/>
            <person name="Probst A.J."/>
            <person name="Thomas B.C."/>
            <person name="Singh A."/>
            <person name="Wilkins M.J."/>
            <person name="Karaoz U."/>
            <person name="Brodie E.L."/>
            <person name="Williams K.H."/>
            <person name="Hubbard S.S."/>
            <person name="Banfield J.F."/>
        </authorList>
    </citation>
    <scope>NUCLEOTIDE SEQUENCE [LARGE SCALE GENOMIC DNA]</scope>
</reference>
<dbReference type="AlphaFoldDB" id="A0A1F7F9C5"/>
<dbReference type="Proteomes" id="UP000179243">
    <property type="component" value="Unassembled WGS sequence"/>
</dbReference>
<sequence>MFKYLLTLSLILVSSLYSQETHVFWYKALQNHYALADSPGPALPVDAIMHEGKIATCNNSVGLGYAESGFSCGSGIYDTYGWCSLFYSTHINDSAMTGRVDSAFIRGEYWYARPSSIPWCHSGPINIRCGVVDVTAGIEMWDGVPGGLSDDAVYQDLLLPASLDYSLDLVEGTADTFAFNVLLENLPTSVDSHFVRVPITKQIDWIVQHHNGKYAVALLSRSGEGSTGEFTTFANEACYLNTTGYYPPIHPWTTDGNTTHLVVYGNLSDSVSTEKVPQSNFDIKVTIVPNPFNPFTKISISQKADVDIYDVRGKLVDRLAAQGSQPLEWNASRLPGGVYYCRVRVGGKTVVGKMVYLP</sequence>
<accession>A0A1F7F9C5</accession>
<name>A0A1F7F9C5_UNCRA</name>
<dbReference type="NCBIfam" id="TIGR04183">
    <property type="entry name" value="Por_Secre_tail"/>
    <property type="match status" value="1"/>
</dbReference>
<dbReference type="InterPro" id="IPR026444">
    <property type="entry name" value="Secre_tail"/>
</dbReference>